<reference evidence="1 3" key="1">
    <citation type="submission" date="2015-11" db="EMBL/GenBank/DDBJ databases">
        <title>Genomic analysis of 38 Legionella species identifies large and diverse effector repertoires.</title>
        <authorList>
            <person name="Burstein D."/>
            <person name="Amaro F."/>
            <person name="Zusman T."/>
            <person name="Lifshitz Z."/>
            <person name="Cohen O."/>
            <person name="Gilbert J.A."/>
            <person name="Pupko T."/>
            <person name="Shuman H.A."/>
            <person name="Segal G."/>
        </authorList>
    </citation>
    <scope>NUCLEOTIDE SEQUENCE [LARGE SCALE GENOMIC DNA]</scope>
    <source>
        <strain evidence="1 3">WO-44C</strain>
    </source>
</reference>
<evidence type="ECO:0000313" key="2">
    <source>
        <dbReference type="EMBL" id="SPX62299.1"/>
    </source>
</evidence>
<dbReference type="Gene3D" id="3.40.50.1820">
    <property type="entry name" value="alpha/beta hydrolase"/>
    <property type="match status" value="1"/>
</dbReference>
<dbReference type="PATRIC" id="fig|453.4.peg.1326"/>
<dbReference type="RefSeq" id="WP_058444952.1">
    <property type="nucleotide sequence ID" value="NZ_CAAAHT010000037.1"/>
</dbReference>
<proteinExistence type="predicted"/>
<dbReference type="STRING" id="453.Lfee_1230"/>
<gene>
    <name evidence="1" type="ORF">Lfee_1230</name>
    <name evidence="2" type="ORF">NCTC12022_03057</name>
</gene>
<dbReference type="SUPFAM" id="SSF53474">
    <property type="entry name" value="alpha/beta-Hydrolases"/>
    <property type="match status" value="1"/>
</dbReference>
<organism evidence="1 3">
    <name type="scientific">Legionella feeleii</name>
    <dbReference type="NCBI Taxonomy" id="453"/>
    <lineage>
        <taxon>Bacteria</taxon>
        <taxon>Pseudomonadati</taxon>
        <taxon>Pseudomonadota</taxon>
        <taxon>Gammaproteobacteria</taxon>
        <taxon>Legionellales</taxon>
        <taxon>Legionellaceae</taxon>
        <taxon>Legionella</taxon>
    </lineage>
</organism>
<name>A0A0W0U141_9GAMM</name>
<evidence type="ECO:0000313" key="3">
    <source>
        <dbReference type="Proteomes" id="UP000054698"/>
    </source>
</evidence>
<evidence type="ECO:0000313" key="4">
    <source>
        <dbReference type="Proteomes" id="UP000251942"/>
    </source>
</evidence>
<dbReference type="AlphaFoldDB" id="A0A0W0U141"/>
<dbReference type="InterPro" id="IPR029058">
    <property type="entry name" value="AB_hydrolase_fold"/>
</dbReference>
<dbReference type="Proteomes" id="UP000251942">
    <property type="component" value="Unassembled WGS sequence"/>
</dbReference>
<sequence length="349" mass="39867">MSIDNVFLTKDSIKFLLFLAKKNTLSMTKKYFCHDQLEADFYSQQEQQLTRGTIVVFHGLNQEGNKDTRILKLVGALVAIGFTCLVPRIPAYVELRSTTEYDFDSLASFLDHLSLTTTEINGYYSFLGPSTSCLFMSKLASKEQLKPKIKSLCLISPYFSAQNSFEEILESPKSFYAQLVLLKMLLHSQYTHEKNESLGDDINLLSQAITFCFQNKKEEEIKIDVLKFINQESSRGSPLYSLIRLLGKKGFITDTIKPFFLDISQRAQYEDHIAKIDASVTIIHSLHDDIFSPKNSVDLSLHLNKYQIKNSLLITKLLEHADLKFNSILKEAKPIINSLNYFFSHAQVK</sequence>
<dbReference type="OrthoDB" id="5635734at2"/>
<dbReference type="EMBL" id="LNYB01000033">
    <property type="protein sequence ID" value="KTD01193.1"/>
    <property type="molecule type" value="Genomic_DNA"/>
</dbReference>
<keyword evidence="3" id="KW-1185">Reference proteome</keyword>
<accession>A0A0W0U141</accession>
<reference evidence="2 4" key="2">
    <citation type="submission" date="2018-06" db="EMBL/GenBank/DDBJ databases">
        <authorList>
            <consortium name="Pathogen Informatics"/>
            <person name="Doyle S."/>
        </authorList>
    </citation>
    <scope>NUCLEOTIDE SEQUENCE [LARGE SCALE GENOMIC DNA]</scope>
    <source>
        <strain evidence="2 4">NCTC12022</strain>
    </source>
</reference>
<evidence type="ECO:0000313" key="1">
    <source>
        <dbReference type="EMBL" id="KTD01193.1"/>
    </source>
</evidence>
<protein>
    <submittedName>
        <fullName evidence="1">Uncharacterized protein</fullName>
    </submittedName>
</protein>
<dbReference type="Proteomes" id="UP000054698">
    <property type="component" value="Unassembled WGS sequence"/>
</dbReference>
<dbReference type="EMBL" id="UASS01000037">
    <property type="protein sequence ID" value="SPX62299.1"/>
    <property type="molecule type" value="Genomic_DNA"/>
</dbReference>